<evidence type="ECO:0000256" key="2">
    <source>
        <dbReference type="ARBA" id="ARBA00020953"/>
    </source>
</evidence>
<feature type="binding site" evidence="8">
    <location>
        <begin position="57"/>
        <end position="61"/>
    </location>
    <ligand>
        <name>GTP</name>
        <dbReference type="ChEBI" id="CHEBI:37565"/>
        <label>1</label>
    </ligand>
</feature>
<dbReference type="FunFam" id="3.40.50.300:FF:000494">
    <property type="entry name" value="tRNA modification GTPase MnmE"/>
    <property type="match status" value="1"/>
</dbReference>
<dbReference type="PANTHER" id="PTHR43834:SF6">
    <property type="entry name" value="GTPASE DER"/>
    <property type="match status" value="1"/>
</dbReference>
<dbReference type="Pfam" id="PF14714">
    <property type="entry name" value="KH_dom-like"/>
    <property type="match status" value="1"/>
</dbReference>
<keyword evidence="3 8" id="KW-0690">Ribosome biogenesis</keyword>
<dbReference type="InterPro" id="IPR005225">
    <property type="entry name" value="Small_GTP-bd"/>
</dbReference>
<dbReference type="InterPro" id="IPR015946">
    <property type="entry name" value="KH_dom-like_a/b"/>
</dbReference>
<sequence length="460" mass="52998">MIKVAILGKPNVGKSSFFNRIIRERDAIVSEKAGTTRDIKKRVVSLDDDLEEIILIDTGGLEERDELFNKVKEKAFEVAKEADLILYMVDGRTIPDEEEIKYFRKLQKLNKPLILVVNKVDNDKLMEGVYDFYSLGADEVFPISIAHNRGVGKLIERIKEFVPKKQKIIEATSIEEDIPLEELFSDEEDENLEELKEIKVAIVGRVNVGKSSLLNALVGSERAIVSDIDGTTIDPIDETIYFNGYHITFVDTAGIRRRSKIKDIEKYALMRTEKVLEEADVAILVLDAQNGIVELDEKIGGLIQKHKNACIIVANKWDEAKMDYKKFESEVRDRFKYLYYAPFMVVSAKTKRNIDKLKEKIVYVYGNYTKRIPTSKLNEWIKEATGRHHLPTDIRGREIKIYYATQFAIKPPTIALIMNKPKLHFSYERYLINFLRQKDDFTGTPIILIPREKGKKDEKN</sequence>
<dbReference type="CDD" id="cd01895">
    <property type="entry name" value="EngA2"/>
    <property type="match status" value="1"/>
</dbReference>
<dbReference type="GO" id="GO:0005525">
    <property type="term" value="F:GTP binding"/>
    <property type="evidence" value="ECO:0007669"/>
    <property type="project" value="UniProtKB-UniRule"/>
</dbReference>
<evidence type="ECO:0000256" key="3">
    <source>
        <dbReference type="ARBA" id="ARBA00022517"/>
    </source>
</evidence>
<protein>
    <recommendedName>
        <fullName evidence="2 8">GTPase Der</fullName>
    </recommendedName>
    <alternativeName>
        <fullName evidence="7 8">GTP-binding protein EngA</fullName>
    </alternativeName>
</protein>
<dbReference type="Gene3D" id="3.30.300.20">
    <property type="match status" value="1"/>
</dbReference>
<evidence type="ECO:0000256" key="10">
    <source>
        <dbReference type="RuleBase" id="RU004481"/>
    </source>
</evidence>
<comment type="caution">
    <text evidence="12">The sequence shown here is derived from an EMBL/GenBank/DDBJ whole genome shotgun (WGS) entry which is preliminary data.</text>
</comment>
<dbReference type="GO" id="GO:0042254">
    <property type="term" value="P:ribosome biogenesis"/>
    <property type="evidence" value="ECO:0007669"/>
    <property type="project" value="UniProtKB-KW"/>
</dbReference>
<dbReference type="PIRSF" id="PIRSF006485">
    <property type="entry name" value="GTP-binding_EngA"/>
    <property type="match status" value="1"/>
</dbReference>
<feature type="binding site" evidence="8">
    <location>
        <begin position="118"/>
        <end position="121"/>
    </location>
    <ligand>
        <name>GTP</name>
        <dbReference type="ChEBI" id="CHEBI:37565"/>
        <label>1</label>
    </ligand>
</feature>
<dbReference type="NCBIfam" id="TIGR00231">
    <property type="entry name" value="small_GTP"/>
    <property type="match status" value="2"/>
</dbReference>
<keyword evidence="4 10" id="KW-0677">Repeat</keyword>
<feature type="binding site" evidence="8">
    <location>
        <begin position="8"/>
        <end position="15"/>
    </location>
    <ligand>
        <name>GTP</name>
        <dbReference type="ChEBI" id="CHEBI:37565"/>
        <label>1</label>
    </ligand>
</feature>
<dbReference type="AlphaFoldDB" id="A0AAI9AH35"/>
<evidence type="ECO:0000256" key="9">
    <source>
        <dbReference type="PROSITE-ProRule" id="PRU01049"/>
    </source>
</evidence>
<dbReference type="Proteomes" id="UP000003288">
    <property type="component" value="Unassembled WGS sequence"/>
</dbReference>
<evidence type="ECO:0000256" key="4">
    <source>
        <dbReference type="ARBA" id="ARBA00022737"/>
    </source>
</evidence>
<accession>A0AAI9AH35</accession>
<evidence type="ECO:0000256" key="5">
    <source>
        <dbReference type="ARBA" id="ARBA00022741"/>
    </source>
</evidence>
<dbReference type="HAMAP" id="MF_00195">
    <property type="entry name" value="GTPase_Der"/>
    <property type="match status" value="1"/>
</dbReference>
<keyword evidence="6 8" id="KW-0342">GTP-binding</keyword>
<dbReference type="PRINTS" id="PR00449">
    <property type="entry name" value="RASTRNSFRMNG"/>
</dbReference>
<evidence type="ECO:0000256" key="7">
    <source>
        <dbReference type="ARBA" id="ARBA00032345"/>
    </source>
</evidence>
<organism evidence="12 13">
    <name type="scientific">Caminibacter mediatlanticus TB-2</name>
    <dbReference type="NCBI Taxonomy" id="391592"/>
    <lineage>
        <taxon>Bacteria</taxon>
        <taxon>Pseudomonadati</taxon>
        <taxon>Campylobacterota</taxon>
        <taxon>Epsilonproteobacteria</taxon>
        <taxon>Nautiliales</taxon>
        <taxon>Nautiliaceae</taxon>
        <taxon>Caminibacter</taxon>
    </lineage>
</organism>
<evidence type="ECO:0000256" key="1">
    <source>
        <dbReference type="ARBA" id="ARBA00008279"/>
    </source>
</evidence>
<feature type="domain" description="EngA-type G" evidence="11">
    <location>
        <begin position="198"/>
        <end position="369"/>
    </location>
</feature>
<feature type="binding site" evidence="8">
    <location>
        <begin position="204"/>
        <end position="211"/>
    </location>
    <ligand>
        <name>GTP</name>
        <dbReference type="ChEBI" id="CHEBI:37565"/>
        <label>2</label>
    </ligand>
</feature>
<dbReference type="CDD" id="cd01894">
    <property type="entry name" value="EngA1"/>
    <property type="match status" value="1"/>
</dbReference>
<dbReference type="Pfam" id="PF01926">
    <property type="entry name" value="MMR_HSR1"/>
    <property type="match status" value="2"/>
</dbReference>
<feature type="domain" description="EngA-type G" evidence="11">
    <location>
        <begin position="2"/>
        <end position="166"/>
    </location>
</feature>
<feature type="binding site" evidence="8">
    <location>
        <begin position="251"/>
        <end position="255"/>
    </location>
    <ligand>
        <name>GTP</name>
        <dbReference type="ChEBI" id="CHEBI:37565"/>
        <label>2</label>
    </ligand>
</feature>
<dbReference type="InterPro" id="IPR027417">
    <property type="entry name" value="P-loop_NTPase"/>
</dbReference>
<dbReference type="InterPro" id="IPR031166">
    <property type="entry name" value="G_ENGA"/>
</dbReference>
<dbReference type="RefSeq" id="WP_007474899.1">
    <property type="nucleotide sequence ID" value="NZ_ABCJ01000006.1"/>
</dbReference>
<dbReference type="InterPro" id="IPR032859">
    <property type="entry name" value="KH_dom-like"/>
</dbReference>
<dbReference type="Gene3D" id="3.40.50.300">
    <property type="entry name" value="P-loop containing nucleotide triphosphate hydrolases"/>
    <property type="match status" value="2"/>
</dbReference>
<evidence type="ECO:0000256" key="8">
    <source>
        <dbReference type="HAMAP-Rule" id="MF_00195"/>
    </source>
</evidence>
<reference evidence="12 13" key="1">
    <citation type="journal article" date="2011" name="Stand. Genomic Sci.">
        <title>Draft genome sequence of Caminibacter mediatlanticus strain TB-2, an epsilonproteobacterium isolated from a deep-sea hydrothermal vent.</title>
        <authorList>
            <person name="Giovannelli D."/>
            <person name="Ferriera S."/>
            <person name="Johnson J."/>
            <person name="Kravitz S."/>
            <person name="Perez-Rodriguez I."/>
            <person name="Ricci J."/>
            <person name="O'Brien C."/>
            <person name="Voordeckers J.W."/>
            <person name="Bini E."/>
            <person name="Vetriani C."/>
        </authorList>
    </citation>
    <scope>NUCLEOTIDE SEQUENCE [LARGE SCALE GENOMIC DNA]</scope>
    <source>
        <strain evidence="12 13">TB-2</strain>
    </source>
</reference>
<dbReference type="SUPFAM" id="SSF52540">
    <property type="entry name" value="P-loop containing nucleoside triphosphate hydrolases"/>
    <property type="match status" value="2"/>
</dbReference>
<dbReference type="InterPro" id="IPR006073">
    <property type="entry name" value="GTP-bd"/>
</dbReference>
<dbReference type="FunFam" id="3.30.300.20:FF:000004">
    <property type="entry name" value="GTPase Der"/>
    <property type="match status" value="1"/>
</dbReference>
<evidence type="ECO:0000313" key="13">
    <source>
        <dbReference type="Proteomes" id="UP000003288"/>
    </source>
</evidence>
<evidence type="ECO:0000259" key="11">
    <source>
        <dbReference type="PROSITE" id="PS51712"/>
    </source>
</evidence>
<dbReference type="GO" id="GO:0043022">
    <property type="term" value="F:ribosome binding"/>
    <property type="evidence" value="ECO:0007669"/>
    <property type="project" value="TreeGrafter"/>
</dbReference>
<dbReference type="PROSITE" id="PS51712">
    <property type="entry name" value="G_ENGA"/>
    <property type="match status" value="2"/>
</dbReference>
<comment type="similarity">
    <text evidence="1 8 9 10">Belongs to the TRAFAC class TrmE-Era-EngA-EngB-Septin-like GTPase superfamily. EngA (Der) GTPase family.</text>
</comment>
<keyword evidence="5 8" id="KW-0547">Nucleotide-binding</keyword>
<dbReference type="PANTHER" id="PTHR43834">
    <property type="entry name" value="GTPASE DER"/>
    <property type="match status" value="1"/>
</dbReference>
<name>A0AAI9AH35_9BACT</name>
<dbReference type="InterPro" id="IPR016484">
    <property type="entry name" value="GTPase_Der"/>
</dbReference>
<dbReference type="EMBL" id="ABCJ01000006">
    <property type="protein sequence ID" value="EDM23392.1"/>
    <property type="molecule type" value="Genomic_DNA"/>
</dbReference>
<dbReference type="NCBIfam" id="TIGR03594">
    <property type="entry name" value="GTPase_EngA"/>
    <property type="match status" value="1"/>
</dbReference>
<proteinExistence type="inferred from homology"/>
<gene>
    <name evidence="12" type="primary">engA</name>
    <name evidence="8" type="synonym">der</name>
    <name evidence="12" type="ORF">CMTB2_09010</name>
</gene>
<evidence type="ECO:0000313" key="12">
    <source>
        <dbReference type="EMBL" id="EDM23392.1"/>
    </source>
</evidence>
<feature type="binding site" evidence="8">
    <location>
        <begin position="315"/>
        <end position="318"/>
    </location>
    <ligand>
        <name>GTP</name>
        <dbReference type="ChEBI" id="CHEBI:37565"/>
        <label>2</label>
    </ligand>
</feature>
<comment type="function">
    <text evidence="8 10">GTPase that plays an essential role in the late steps of ribosome biogenesis.</text>
</comment>
<comment type="subunit">
    <text evidence="8">Associates with the 50S ribosomal subunit.</text>
</comment>
<evidence type="ECO:0000256" key="6">
    <source>
        <dbReference type="ARBA" id="ARBA00023134"/>
    </source>
</evidence>